<evidence type="ECO:0000313" key="2">
    <source>
        <dbReference type="EMBL" id="VDL30687.1"/>
    </source>
</evidence>
<dbReference type="PANTHER" id="PTHR10555">
    <property type="entry name" value="SORTING NEXIN"/>
    <property type="match status" value="1"/>
</dbReference>
<dbReference type="Proteomes" id="UP000274504">
    <property type="component" value="Unassembled WGS sequence"/>
</dbReference>
<organism evidence="4">
    <name type="scientific">Hymenolepis diminuta</name>
    <name type="common">Rat tapeworm</name>
    <dbReference type="NCBI Taxonomy" id="6216"/>
    <lineage>
        <taxon>Eukaryota</taxon>
        <taxon>Metazoa</taxon>
        <taxon>Spiralia</taxon>
        <taxon>Lophotrochozoa</taxon>
        <taxon>Platyhelminthes</taxon>
        <taxon>Cestoda</taxon>
        <taxon>Eucestoda</taxon>
        <taxon>Cyclophyllidea</taxon>
        <taxon>Hymenolepididae</taxon>
        <taxon>Hymenolepis</taxon>
    </lineage>
</organism>
<dbReference type="AlphaFoldDB" id="A0A0R3SEV6"/>
<dbReference type="GO" id="GO:0005768">
    <property type="term" value="C:endosome"/>
    <property type="evidence" value="ECO:0007669"/>
    <property type="project" value="TreeGrafter"/>
</dbReference>
<dbReference type="InterPro" id="IPR036871">
    <property type="entry name" value="PX_dom_sf"/>
</dbReference>
<reference evidence="4" key="1">
    <citation type="submission" date="2017-02" db="UniProtKB">
        <authorList>
            <consortium name="WormBaseParasite"/>
        </authorList>
    </citation>
    <scope>IDENTIFICATION</scope>
</reference>
<protein>
    <submittedName>
        <fullName evidence="4">PX domain-containing protein</fullName>
    </submittedName>
</protein>
<evidence type="ECO:0000313" key="3">
    <source>
        <dbReference type="Proteomes" id="UP000274504"/>
    </source>
</evidence>
<dbReference type="Pfam" id="PF00787">
    <property type="entry name" value="PX"/>
    <property type="match status" value="1"/>
</dbReference>
<name>A0A0R3SEV6_HYMDI</name>
<dbReference type="PANTHER" id="PTHR10555:SF170">
    <property type="entry name" value="FI18122P1"/>
    <property type="match status" value="1"/>
</dbReference>
<evidence type="ECO:0000313" key="4">
    <source>
        <dbReference type="WBParaSite" id="HDID_0000332801-mRNA-1"/>
    </source>
</evidence>
<dbReference type="Gene3D" id="3.30.1520.10">
    <property type="entry name" value="Phox-like domain"/>
    <property type="match status" value="1"/>
</dbReference>
<dbReference type="InterPro" id="IPR001683">
    <property type="entry name" value="PX_dom"/>
</dbReference>
<dbReference type="CDD" id="cd06093">
    <property type="entry name" value="PX_domain"/>
    <property type="match status" value="1"/>
</dbReference>
<dbReference type="GO" id="GO:0035091">
    <property type="term" value="F:phosphatidylinositol binding"/>
    <property type="evidence" value="ECO:0007669"/>
    <property type="project" value="InterPro"/>
</dbReference>
<gene>
    <name evidence="2" type="ORF">HDID_LOCUS3326</name>
</gene>
<sequence length="346" mass="40983">MGPCGPGRQFMNPPGYAPLCLKDYLPVYYLEEAIRTPILQIRVSRRYKEFEALYDTLQRVYPYLFVPTLPPKKPKRPTLYYFSTEPPFVLIIIRPFILFQSTELRVELTVKRKSRFELWLSYLASHPIFCRAPCVLNFLLSEEEWRRPSKERYSVVPIENVVTFPPYTGVSSINLNMLHQLVKTIVGLSDHFKMEQNCLCEDFADVYSHYAEDLTTFARLEKDLGFVIVYSFCDLFKEWAATFSRRKWLYENQTRYFAEIIVNLKEFFTMLEELRSRLIGNFKSPLERIVMEAELNWVVEHCTRRLILQVAKFIESHRKMLVYDSKNCLDALSSVQAHFEGLKFEF</sequence>
<evidence type="ECO:0000259" key="1">
    <source>
        <dbReference type="PROSITE" id="PS50195"/>
    </source>
</evidence>
<proteinExistence type="predicted"/>
<dbReference type="EMBL" id="UYSG01000985">
    <property type="protein sequence ID" value="VDL30687.1"/>
    <property type="molecule type" value="Genomic_DNA"/>
</dbReference>
<accession>A0A0R3SEV6</accession>
<reference evidence="2 3" key="2">
    <citation type="submission" date="2018-11" db="EMBL/GenBank/DDBJ databases">
        <authorList>
            <consortium name="Pathogen Informatics"/>
        </authorList>
    </citation>
    <scope>NUCLEOTIDE SEQUENCE [LARGE SCALE GENOMIC DNA]</scope>
</reference>
<dbReference type="STRING" id="6216.A0A0R3SEV6"/>
<feature type="domain" description="PX" evidence="1">
    <location>
        <begin position="1"/>
        <end position="146"/>
    </location>
</feature>
<dbReference type="SMART" id="SM00312">
    <property type="entry name" value="PX"/>
    <property type="match status" value="1"/>
</dbReference>
<dbReference type="OrthoDB" id="10254720at2759"/>
<dbReference type="WBParaSite" id="HDID_0000332801-mRNA-1">
    <property type="protein sequence ID" value="HDID_0000332801-mRNA-1"/>
    <property type="gene ID" value="HDID_0000332801"/>
</dbReference>
<dbReference type="PROSITE" id="PS50195">
    <property type="entry name" value="PX"/>
    <property type="match status" value="1"/>
</dbReference>
<dbReference type="SUPFAM" id="SSF64268">
    <property type="entry name" value="PX domain"/>
    <property type="match status" value="1"/>
</dbReference>